<dbReference type="RefSeq" id="WP_281762472.1">
    <property type="nucleotide sequence ID" value="NZ_AP026709.1"/>
</dbReference>
<keyword evidence="3" id="KW-1185">Reference proteome</keyword>
<accession>A0ABN6S2N9</accession>
<dbReference type="InterPro" id="IPR010321">
    <property type="entry name" value="DUF922"/>
</dbReference>
<evidence type="ECO:0000313" key="3">
    <source>
        <dbReference type="Proteomes" id="UP001317742"/>
    </source>
</evidence>
<keyword evidence="1" id="KW-0732">Signal</keyword>
<feature type="chain" id="PRO_5047360219" evidence="1">
    <location>
        <begin position="21"/>
        <end position="189"/>
    </location>
</feature>
<gene>
    <name evidence="2" type="ORF">SYK_09380</name>
</gene>
<feature type="signal peptide" evidence="1">
    <location>
        <begin position="1"/>
        <end position="20"/>
    </location>
</feature>
<organism evidence="2 3">
    <name type="scientific">Pseudodesulfovibrio nedwellii</name>
    <dbReference type="NCBI Taxonomy" id="2973072"/>
    <lineage>
        <taxon>Bacteria</taxon>
        <taxon>Pseudomonadati</taxon>
        <taxon>Thermodesulfobacteriota</taxon>
        <taxon>Desulfovibrionia</taxon>
        <taxon>Desulfovibrionales</taxon>
        <taxon>Desulfovibrionaceae</taxon>
    </lineage>
</organism>
<dbReference type="Pfam" id="PF06037">
    <property type="entry name" value="DUF922"/>
    <property type="match status" value="1"/>
</dbReference>
<evidence type="ECO:0000256" key="1">
    <source>
        <dbReference type="SAM" id="SignalP"/>
    </source>
</evidence>
<reference evidence="2 3" key="1">
    <citation type="submission" date="2022-08" db="EMBL/GenBank/DDBJ databases">
        <title>Genome Sequence of the sulphate-reducing bacterium, Pseudodesulfovibrio sp. SYK.</title>
        <authorList>
            <person name="Kondo R."/>
            <person name="Kataoka T."/>
        </authorList>
    </citation>
    <scope>NUCLEOTIDE SEQUENCE [LARGE SCALE GENOMIC DNA]</scope>
    <source>
        <strain evidence="2 3">SYK</strain>
    </source>
</reference>
<protein>
    <submittedName>
        <fullName evidence="2">Peptidase</fullName>
    </submittedName>
</protein>
<name>A0ABN6S2N9_9BACT</name>
<sequence>MRRLILAFSILLILASPALADIVRTVSTEYYLVEGRDPKTIFTNLKNHSPLNKGIKTYQAHTLTNIKYNLKWRNKGGQCTLTKATVYLHLTYKYPKLVHSVDYKTRKWWKEFMTNLEEHELIHGEISTKAAHLLDETLESFPTTNCINFKAEIKKRATRILDKMKRDQKEYDRLTEHGLKQKRNMGRYP</sequence>
<proteinExistence type="predicted"/>
<evidence type="ECO:0000313" key="2">
    <source>
        <dbReference type="EMBL" id="BDQ36578.1"/>
    </source>
</evidence>
<dbReference type="Proteomes" id="UP001317742">
    <property type="component" value="Chromosome"/>
</dbReference>
<dbReference type="EMBL" id="AP026709">
    <property type="protein sequence ID" value="BDQ36578.1"/>
    <property type="molecule type" value="Genomic_DNA"/>
</dbReference>